<dbReference type="OrthoDB" id="9801478at2"/>
<dbReference type="EMBL" id="LT629802">
    <property type="protein sequence ID" value="SDV03922.1"/>
    <property type="molecule type" value="Genomic_DNA"/>
</dbReference>
<evidence type="ECO:0008006" key="3">
    <source>
        <dbReference type="Google" id="ProtNLM"/>
    </source>
</evidence>
<dbReference type="Pfam" id="PF14103">
    <property type="entry name" value="DUF4276"/>
    <property type="match status" value="1"/>
</dbReference>
<evidence type="ECO:0000313" key="1">
    <source>
        <dbReference type="EMBL" id="SDV03922.1"/>
    </source>
</evidence>
<gene>
    <name evidence="1" type="ORF">SAMN05216202_3570</name>
</gene>
<protein>
    <recommendedName>
        <fullName evidence="3">DUF4276 family protein</fullName>
    </recommendedName>
</protein>
<organism evidence="1 2">
    <name type="scientific">Pseudomonas mucidolens</name>
    <dbReference type="NCBI Taxonomy" id="46679"/>
    <lineage>
        <taxon>Bacteria</taxon>
        <taxon>Pseudomonadati</taxon>
        <taxon>Pseudomonadota</taxon>
        <taxon>Gammaproteobacteria</taxon>
        <taxon>Pseudomonadales</taxon>
        <taxon>Pseudomonadaceae</taxon>
        <taxon>Pseudomonas</taxon>
    </lineage>
</organism>
<accession>A0A1H2NER0</accession>
<dbReference type="InterPro" id="IPR025455">
    <property type="entry name" value="DUF4276"/>
</dbReference>
<dbReference type="AlphaFoldDB" id="A0A1H2NER0"/>
<name>A0A1H2NER0_9PSED</name>
<sequence length="224" mass="25431">MIRVHVICEGQTEEMFINEVLAQAFQHLGIYLMPALIGKPGHKGGNFRFERLLTDVEKRLLGDRHAYCTTFFDFYGLPEEFPGKADAGNKNTMGEKADCLLEAMAKKLVDKLGDEAMRRFIPYVQMYEFEGLLFSCPRRLAAGINQPALEDRFVHIRNEFETPETINNSPMTAPSKRLQKLYAGYDKPLHGSLAAIEIGLPVIRAQCTRFDTWISQMEALQPLT</sequence>
<dbReference type="RefSeq" id="WP_084380014.1">
    <property type="nucleotide sequence ID" value="NZ_LS483433.1"/>
</dbReference>
<proteinExistence type="predicted"/>
<keyword evidence="2" id="KW-1185">Reference proteome</keyword>
<evidence type="ECO:0000313" key="2">
    <source>
        <dbReference type="Proteomes" id="UP000198600"/>
    </source>
</evidence>
<dbReference type="Proteomes" id="UP000198600">
    <property type="component" value="Chromosome I"/>
</dbReference>
<reference evidence="2" key="1">
    <citation type="submission" date="2016-10" db="EMBL/GenBank/DDBJ databases">
        <authorList>
            <person name="Varghese N."/>
            <person name="Submissions S."/>
        </authorList>
    </citation>
    <scope>NUCLEOTIDE SEQUENCE [LARGE SCALE GENOMIC DNA]</scope>
    <source>
        <strain evidence="2">LMG 2223</strain>
    </source>
</reference>